<name>A0A843YPZ0_9RHOB</name>
<reference evidence="1 2" key="1">
    <citation type="submission" date="2019-10" db="EMBL/GenBank/DDBJ databases">
        <title>Epibacterium sp. nov., isolated from seawater.</title>
        <authorList>
            <person name="Zhang X."/>
            <person name="Li N."/>
        </authorList>
    </citation>
    <scope>NUCLEOTIDE SEQUENCE [LARGE SCALE GENOMIC DNA]</scope>
    <source>
        <strain evidence="1 2">SM1979</strain>
    </source>
</reference>
<accession>A0A843YPZ0</accession>
<evidence type="ECO:0000313" key="1">
    <source>
        <dbReference type="EMBL" id="MQQ10657.1"/>
    </source>
</evidence>
<keyword evidence="2" id="KW-1185">Reference proteome</keyword>
<dbReference type="InterPro" id="IPR032710">
    <property type="entry name" value="NTF2-like_dom_sf"/>
</dbReference>
<gene>
    <name evidence="1" type="ORF">GFB49_19570</name>
</gene>
<protein>
    <submittedName>
        <fullName evidence="1">Nuclear transport factor 2 family protein</fullName>
    </submittedName>
</protein>
<sequence length="126" mass="14309">MTPTDHAAVVALMKTYFEGLHQADSAILRGIFHPQLAYVCATEGDELYLDLETYMARVDGREPPAKRGDARDEAILEIAFGSDRIARVTARMSMMGRDYLDFLTLVRHNGNWRIVTKAFTYLPRKD</sequence>
<comment type="caution">
    <text evidence="1">The sequence shown here is derived from an EMBL/GenBank/DDBJ whole genome shotgun (WGS) entry which is preliminary data.</text>
</comment>
<dbReference type="SUPFAM" id="SSF54427">
    <property type="entry name" value="NTF2-like"/>
    <property type="match status" value="1"/>
</dbReference>
<dbReference type="Pfam" id="PF12893">
    <property type="entry name" value="Lumazine_bd_2"/>
    <property type="match status" value="1"/>
</dbReference>
<dbReference type="Proteomes" id="UP000444174">
    <property type="component" value="Unassembled WGS sequence"/>
</dbReference>
<dbReference type="Gene3D" id="3.10.450.50">
    <property type="match status" value="1"/>
</dbReference>
<dbReference type="AlphaFoldDB" id="A0A843YPZ0"/>
<organism evidence="1 2">
    <name type="scientific">Tritonibacter litoralis</name>
    <dbReference type="NCBI Taxonomy" id="2662264"/>
    <lineage>
        <taxon>Bacteria</taxon>
        <taxon>Pseudomonadati</taxon>
        <taxon>Pseudomonadota</taxon>
        <taxon>Alphaproteobacteria</taxon>
        <taxon>Rhodobacterales</taxon>
        <taxon>Paracoccaceae</taxon>
        <taxon>Tritonibacter</taxon>
    </lineage>
</organism>
<dbReference type="InterPro" id="IPR039437">
    <property type="entry name" value="FrzH/put_lumazine-bd"/>
</dbReference>
<evidence type="ECO:0000313" key="2">
    <source>
        <dbReference type="Proteomes" id="UP000444174"/>
    </source>
</evidence>
<dbReference type="EMBL" id="WIBF01000020">
    <property type="protein sequence ID" value="MQQ10657.1"/>
    <property type="molecule type" value="Genomic_DNA"/>
</dbReference>
<dbReference type="RefSeq" id="WP_153217818.1">
    <property type="nucleotide sequence ID" value="NZ_WIBF01000020.1"/>
</dbReference>
<proteinExistence type="predicted"/>